<dbReference type="Gene3D" id="3.20.20.30">
    <property type="entry name" value="Luciferase-like domain"/>
    <property type="match status" value="1"/>
</dbReference>
<sequence length="344" mass="36586">MAYPHLAVEISGPGAHPAAAGPPGAAFDPDELTRVARLADDAGFALVTLDDSAQPSGGGIEAGVRAAYLALRTQTIGLAPALHVTTTEPFHLATQLASLDIATHGRAAWLVSAQNSAAALATVGREPLAVEALREEVRDVIEVGRQLWDSWEDDAIIKDVATGQFLDPDRVHHINFVGDTFSVIGPLITPRPPQGQVVVLGADTLGVTGQLDIALVDGIDLERQVSRARRDGAPRVFAELDVLLGTDESAQTRLEALDARTPWGPPTRLRHVGSPEALRDLLRRLAEHVDGVRLHPAVLDVDLPGLVEQLNGLGPLRGATLRETLRLPRPINRFATSSREVTAS</sequence>
<evidence type="ECO:0000256" key="3">
    <source>
        <dbReference type="ARBA" id="ARBA00023002"/>
    </source>
</evidence>
<protein>
    <submittedName>
        <fullName evidence="6">Flavin-dependent oxidoreductase, F420-dependent methylene-tetrahydromethanopterin reductase</fullName>
    </submittedName>
</protein>
<reference evidence="6 7" key="1">
    <citation type="submission" date="2013-07" db="EMBL/GenBank/DDBJ databases">
        <authorList>
            <consortium name="DOE Joint Genome Institute"/>
            <person name="Eisen J."/>
            <person name="Huntemann M."/>
            <person name="Han J."/>
            <person name="Chen A."/>
            <person name="Kyrpides N."/>
            <person name="Mavromatis K."/>
            <person name="Markowitz V."/>
            <person name="Palaniappan K."/>
            <person name="Ivanova N."/>
            <person name="Schaumberg A."/>
            <person name="Pati A."/>
            <person name="Liolios K."/>
            <person name="Nordberg H.P."/>
            <person name="Cantor M.N."/>
            <person name="Hua S.X."/>
            <person name="Woyke T."/>
        </authorList>
    </citation>
    <scope>NUCLEOTIDE SEQUENCE [LARGE SCALE GENOMIC DNA]</scope>
    <source>
        <strain evidence="6 7">DSM 44712</strain>
    </source>
</reference>
<dbReference type="GO" id="GO:0004497">
    <property type="term" value="F:monooxygenase activity"/>
    <property type="evidence" value="ECO:0007669"/>
    <property type="project" value="UniProtKB-KW"/>
</dbReference>
<keyword evidence="3" id="KW-0560">Oxidoreductase</keyword>
<keyword evidence="7" id="KW-1185">Reference proteome</keyword>
<dbReference type="AlphaFoldDB" id="A0A010Z4B7"/>
<dbReference type="EMBL" id="JFBT01000001">
    <property type="protein sequence ID" value="EXG82223.1"/>
    <property type="molecule type" value="Genomic_DNA"/>
</dbReference>
<evidence type="ECO:0000256" key="4">
    <source>
        <dbReference type="ARBA" id="ARBA00023033"/>
    </source>
</evidence>
<dbReference type="PATRIC" id="fig|927661.3.peg.3342"/>
<dbReference type="HOGENOM" id="CLU_022256_1_1_11"/>
<keyword evidence="2" id="KW-0288">FMN</keyword>
<evidence type="ECO:0000313" key="7">
    <source>
        <dbReference type="Proteomes" id="UP000021053"/>
    </source>
</evidence>
<dbReference type="InterPro" id="IPR051260">
    <property type="entry name" value="Diverse_substr_monoxygenases"/>
</dbReference>
<accession>A0A010Z4B7</accession>
<evidence type="ECO:0000256" key="2">
    <source>
        <dbReference type="ARBA" id="ARBA00022643"/>
    </source>
</evidence>
<dbReference type="Proteomes" id="UP000021053">
    <property type="component" value="Unassembled WGS sequence"/>
</dbReference>
<evidence type="ECO:0000256" key="1">
    <source>
        <dbReference type="ARBA" id="ARBA00022630"/>
    </source>
</evidence>
<feature type="domain" description="Luciferase-like" evidence="5">
    <location>
        <begin position="21"/>
        <end position="202"/>
    </location>
</feature>
<dbReference type="Pfam" id="PF00296">
    <property type="entry name" value="Bac_luciferase"/>
    <property type="match status" value="1"/>
</dbReference>
<proteinExistence type="predicted"/>
<gene>
    <name evidence="6" type="ORF">CryarDRAFT_3384</name>
</gene>
<evidence type="ECO:0000259" key="5">
    <source>
        <dbReference type="Pfam" id="PF00296"/>
    </source>
</evidence>
<keyword evidence="1" id="KW-0285">Flavoprotein</keyword>
<dbReference type="PANTHER" id="PTHR30011:SF16">
    <property type="entry name" value="C2H2 FINGER DOMAIN TRANSCRIPTION FACTOR (EUROFUNG)-RELATED"/>
    <property type="match status" value="1"/>
</dbReference>
<dbReference type="InterPro" id="IPR011251">
    <property type="entry name" value="Luciferase-like_dom"/>
</dbReference>
<dbReference type="GO" id="GO:0016705">
    <property type="term" value="F:oxidoreductase activity, acting on paired donors, with incorporation or reduction of molecular oxygen"/>
    <property type="evidence" value="ECO:0007669"/>
    <property type="project" value="InterPro"/>
</dbReference>
<evidence type="ECO:0000313" key="6">
    <source>
        <dbReference type="EMBL" id="EXG82223.1"/>
    </source>
</evidence>
<keyword evidence="4" id="KW-0503">Monooxygenase</keyword>
<dbReference type="RefSeq" id="WP_035851889.1">
    <property type="nucleotide sequence ID" value="NZ_KK073874.1"/>
</dbReference>
<comment type="caution">
    <text evidence="6">The sequence shown here is derived from an EMBL/GenBank/DDBJ whole genome shotgun (WGS) entry which is preliminary data.</text>
</comment>
<name>A0A010Z4B7_9ACTN</name>
<dbReference type="SUPFAM" id="SSF51679">
    <property type="entry name" value="Bacterial luciferase-like"/>
    <property type="match status" value="1"/>
</dbReference>
<dbReference type="OrthoDB" id="4437611at2"/>
<dbReference type="InterPro" id="IPR036661">
    <property type="entry name" value="Luciferase-like_sf"/>
</dbReference>
<organism evidence="6 7">
    <name type="scientific">Cryptosporangium arvum DSM 44712</name>
    <dbReference type="NCBI Taxonomy" id="927661"/>
    <lineage>
        <taxon>Bacteria</taxon>
        <taxon>Bacillati</taxon>
        <taxon>Actinomycetota</taxon>
        <taxon>Actinomycetes</taxon>
        <taxon>Cryptosporangiales</taxon>
        <taxon>Cryptosporangiaceae</taxon>
        <taxon>Cryptosporangium</taxon>
    </lineage>
</organism>
<dbReference type="PANTHER" id="PTHR30011">
    <property type="entry name" value="ALKANESULFONATE MONOOXYGENASE-RELATED"/>
    <property type="match status" value="1"/>
</dbReference>